<comment type="catalytic activity">
    <reaction evidence="3">
        <text>[thioredoxin]-dithiol + NADP(+) = [thioredoxin]-disulfide + NADPH + H(+)</text>
        <dbReference type="Rhea" id="RHEA:20345"/>
        <dbReference type="Rhea" id="RHEA-COMP:10698"/>
        <dbReference type="Rhea" id="RHEA-COMP:10700"/>
        <dbReference type="ChEBI" id="CHEBI:15378"/>
        <dbReference type="ChEBI" id="CHEBI:29950"/>
        <dbReference type="ChEBI" id="CHEBI:50058"/>
        <dbReference type="ChEBI" id="CHEBI:57783"/>
        <dbReference type="ChEBI" id="CHEBI:58349"/>
        <dbReference type="EC" id="1.8.1.9"/>
    </reaction>
</comment>
<keyword evidence="1" id="KW-0285">Flavoprotein</keyword>
<gene>
    <name evidence="5" type="ORF">C8E83_1917</name>
</gene>
<feature type="domain" description="FAD/NAD(P)-binding" evidence="4">
    <location>
        <begin position="6"/>
        <end position="171"/>
    </location>
</feature>
<evidence type="ECO:0000256" key="3">
    <source>
        <dbReference type="ARBA" id="ARBA00048132"/>
    </source>
</evidence>
<dbReference type="EMBL" id="RBKS01000001">
    <property type="protein sequence ID" value="RKR74787.1"/>
    <property type="molecule type" value="Genomic_DNA"/>
</dbReference>
<evidence type="ECO:0000259" key="4">
    <source>
        <dbReference type="Pfam" id="PF07992"/>
    </source>
</evidence>
<comment type="caution">
    <text evidence="5">The sequence shown here is derived from an EMBL/GenBank/DDBJ whole genome shotgun (WGS) entry which is preliminary data.</text>
</comment>
<dbReference type="InterPro" id="IPR050097">
    <property type="entry name" value="Ferredoxin-NADP_redctase_2"/>
</dbReference>
<dbReference type="AlphaFoldDB" id="A0A495IFK5"/>
<keyword evidence="2" id="KW-0560">Oxidoreductase</keyword>
<dbReference type="Gene3D" id="3.50.50.60">
    <property type="entry name" value="FAD/NAD(P)-binding domain"/>
    <property type="match status" value="4"/>
</dbReference>
<dbReference type="SUPFAM" id="SSF51905">
    <property type="entry name" value="FAD/NAD(P)-binding domain"/>
    <property type="match status" value="1"/>
</dbReference>
<dbReference type="PANTHER" id="PTHR48105">
    <property type="entry name" value="THIOREDOXIN REDUCTASE 1-RELATED-RELATED"/>
    <property type="match status" value="1"/>
</dbReference>
<evidence type="ECO:0000256" key="2">
    <source>
        <dbReference type="ARBA" id="ARBA00023002"/>
    </source>
</evidence>
<dbReference type="Proteomes" id="UP000280008">
    <property type="component" value="Unassembled WGS sequence"/>
</dbReference>
<feature type="domain" description="FAD/NAD(P)-binding" evidence="4">
    <location>
        <begin position="173"/>
        <end position="263"/>
    </location>
</feature>
<protein>
    <submittedName>
        <fullName evidence="5">Thioredoxin reductase</fullName>
    </submittedName>
</protein>
<accession>A0A495IFK5</accession>
<dbReference type="Pfam" id="PF07992">
    <property type="entry name" value="Pyr_redox_2"/>
    <property type="match status" value="2"/>
</dbReference>
<proteinExistence type="predicted"/>
<dbReference type="PRINTS" id="PR00469">
    <property type="entry name" value="PNDRDTASEII"/>
</dbReference>
<dbReference type="GO" id="GO:0004791">
    <property type="term" value="F:thioredoxin-disulfide reductase (NADPH) activity"/>
    <property type="evidence" value="ECO:0007669"/>
    <property type="project" value="UniProtKB-EC"/>
</dbReference>
<dbReference type="InterPro" id="IPR023753">
    <property type="entry name" value="FAD/NAD-binding_dom"/>
</dbReference>
<name>A0A495IFK5_9MICO</name>
<keyword evidence="6" id="KW-1185">Reference proteome</keyword>
<reference evidence="5 6" key="1">
    <citation type="submission" date="2018-10" db="EMBL/GenBank/DDBJ databases">
        <title>Sequencing the genomes of 1000 actinobacteria strains.</title>
        <authorList>
            <person name="Klenk H.-P."/>
        </authorList>
    </citation>
    <scope>NUCLEOTIDE SEQUENCE [LARGE SCALE GENOMIC DNA]</scope>
    <source>
        <strain evidence="5 6">DSM 17894</strain>
    </source>
</reference>
<evidence type="ECO:0000313" key="5">
    <source>
        <dbReference type="EMBL" id="RKR74787.1"/>
    </source>
</evidence>
<sequence>MTHRYQAAIVGGGPAGLQAALTLGRMHVETLLFDDVRYRNAASPQMGNVLGWEGAEPAALRAAGHAQLAEYPWVRLVRAGAESARDDGRGLVLTASGAEWSVERLLIASGVEDALVPIPGVRELWGDVVLPCPYCHGHEFAGGPVAVISEGSHAEHVGGLLRGLSSHVPVIAPGEVAEVARSATGVRIMLLDGGVVEASCVFIPPNGVPRSGLAEDLGIRYDGDGIEIDALGRTSRDGVWAAGDVAKRADARIPAAVVTALSSGLIAAADIAASVAVARDARR</sequence>
<evidence type="ECO:0000313" key="6">
    <source>
        <dbReference type="Proteomes" id="UP000280008"/>
    </source>
</evidence>
<evidence type="ECO:0000256" key="1">
    <source>
        <dbReference type="ARBA" id="ARBA00022630"/>
    </source>
</evidence>
<dbReference type="InterPro" id="IPR036188">
    <property type="entry name" value="FAD/NAD-bd_sf"/>
</dbReference>
<organism evidence="5 6">
    <name type="scientific">Frondihabitans australicus</name>
    <dbReference type="NCBI Taxonomy" id="386892"/>
    <lineage>
        <taxon>Bacteria</taxon>
        <taxon>Bacillati</taxon>
        <taxon>Actinomycetota</taxon>
        <taxon>Actinomycetes</taxon>
        <taxon>Micrococcales</taxon>
        <taxon>Microbacteriaceae</taxon>
        <taxon>Frondihabitans</taxon>
    </lineage>
</organism>
<dbReference type="PRINTS" id="PR00368">
    <property type="entry name" value="FADPNR"/>
</dbReference>